<comment type="caution">
    <text evidence="5">The sequence shown here is derived from an EMBL/GenBank/DDBJ whole genome shotgun (WGS) entry which is preliminary data.</text>
</comment>
<dbReference type="SUPFAM" id="SSF52218">
    <property type="entry name" value="Flavoproteins"/>
    <property type="match status" value="1"/>
</dbReference>
<evidence type="ECO:0000259" key="4">
    <source>
        <dbReference type="Pfam" id="PF03358"/>
    </source>
</evidence>
<keyword evidence="2" id="KW-0288">FMN</keyword>
<feature type="domain" description="NADPH-dependent FMN reductase-like" evidence="4">
    <location>
        <begin position="16"/>
        <end position="158"/>
    </location>
</feature>
<dbReference type="EMBL" id="VULO01000004">
    <property type="protein sequence ID" value="MSS84054.1"/>
    <property type="molecule type" value="Genomic_DNA"/>
</dbReference>
<evidence type="ECO:0000256" key="2">
    <source>
        <dbReference type="ARBA" id="ARBA00022643"/>
    </source>
</evidence>
<accession>A0A6N7VQP8</accession>
<proteinExistence type="predicted"/>
<dbReference type="InterPro" id="IPR051814">
    <property type="entry name" value="NAD(P)H-dep_FMN_reductase"/>
</dbReference>
<dbReference type="AlphaFoldDB" id="A0A6N7VQP8"/>
<dbReference type="NCBIfam" id="TIGR04037">
    <property type="entry name" value="LLM_duo_CE1759"/>
    <property type="match status" value="1"/>
</dbReference>
<dbReference type="PANTHER" id="PTHR43408">
    <property type="entry name" value="FMN REDUCTASE (NADPH)"/>
    <property type="match status" value="1"/>
</dbReference>
<dbReference type="Gene3D" id="3.40.50.360">
    <property type="match status" value="1"/>
</dbReference>
<gene>
    <name evidence="5" type="ORF">FYJ24_04590</name>
</gene>
<dbReference type="InterPro" id="IPR023932">
    <property type="entry name" value="CE1759_FMN_reduct"/>
</dbReference>
<evidence type="ECO:0000313" key="6">
    <source>
        <dbReference type="Proteomes" id="UP000470875"/>
    </source>
</evidence>
<reference evidence="5 6" key="1">
    <citation type="submission" date="2019-08" db="EMBL/GenBank/DDBJ databases">
        <title>In-depth cultivation of the pig gut microbiome towards novel bacterial diversity and tailored functional studies.</title>
        <authorList>
            <person name="Wylensek D."/>
            <person name="Hitch T.C.A."/>
            <person name="Clavel T."/>
        </authorList>
    </citation>
    <scope>NUCLEOTIDE SEQUENCE [LARGE SCALE GENOMIC DNA]</scope>
    <source>
        <strain evidence="5 6">WB03_NA08</strain>
    </source>
</reference>
<dbReference type="PANTHER" id="PTHR43408:SF2">
    <property type="entry name" value="FMN REDUCTASE (NADPH)"/>
    <property type="match status" value="1"/>
</dbReference>
<evidence type="ECO:0000313" key="5">
    <source>
        <dbReference type="EMBL" id="MSS84054.1"/>
    </source>
</evidence>
<dbReference type="GO" id="GO:0016491">
    <property type="term" value="F:oxidoreductase activity"/>
    <property type="evidence" value="ECO:0007669"/>
    <property type="project" value="UniProtKB-KW"/>
</dbReference>
<sequence>MTDGKTLQLVMVSAGVGSPSSTQMLTQKIAATITEIAHQEKLPIELSVIQVRDFASDLAHAVTTGMQSESLRSSLQQLRMADGLVAATPVYKAGYSGLFKQFFDLVDDDALLATPVLLAATAGTPRHALVPDAQMRPLFSYLRAVPIPTSVFAATEDWGSGKKLDERICRATIELIYQMKSNVRHDVRTQASKLYRTTFSTDTSADLDEIDFDTDLMRLATGG</sequence>
<keyword evidence="3" id="KW-0560">Oxidoreductase</keyword>
<name>A0A6N7VQP8_9ACTO</name>
<dbReference type="InterPro" id="IPR005025">
    <property type="entry name" value="FMN_Rdtase-like_dom"/>
</dbReference>
<keyword evidence="6" id="KW-1185">Reference proteome</keyword>
<keyword evidence="1" id="KW-0285">Flavoprotein</keyword>
<protein>
    <submittedName>
        <fullName evidence="5">NADH-dependent FMN reductase</fullName>
    </submittedName>
</protein>
<evidence type="ECO:0000256" key="3">
    <source>
        <dbReference type="ARBA" id="ARBA00023002"/>
    </source>
</evidence>
<dbReference type="Pfam" id="PF03358">
    <property type="entry name" value="FMN_red"/>
    <property type="match status" value="1"/>
</dbReference>
<dbReference type="InterPro" id="IPR029039">
    <property type="entry name" value="Flavoprotein-like_sf"/>
</dbReference>
<dbReference type="RefSeq" id="WP_154544022.1">
    <property type="nucleotide sequence ID" value="NZ_VULO01000004.1"/>
</dbReference>
<dbReference type="Proteomes" id="UP000470875">
    <property type="component" value="Unassembled WGS sequence"/>
</dbReference>
<evidence type="ECO:0000256" key="1">
    <source>
        <dbReference type="ARBA" id="ARBA00022630"/>
    </source>
</evidence>
<organism evidence="5 6">
    <name type="scientific">Scrofimicrobium canadense</name>
    <dbReference type="NCBI Taxonomy" id="2652290"/>
    <lineage>
        <taxon>Bacteria</taxon>
        <taxon>Bacillati</taxon>
        <taxon>Actinomycetota</taxon>
        <taxon>Actinomycetes</taxon>
        <taxon>Actinomycetales</taxon>
        <taxon>Actinomycetaceae</taxon>
        <taxon>Scrofimicrobium</taxon>
    </lineage>
</organism>